<comment type="caution">
    <text evidence="1">The sequence shown here is derived from an EMBL/GenBank/DDBJ whole genome shotgun (WGS) entry which is preliminary data.</text>
</comment>
<dbReference type="Proteomes" id="UP000789702">
    <property type="component" value="Unassembled WGS sequence"/>
</dbReference>
<reference evidence="1" key="1">
    <citation type="submission" date="2021-06" db="EMBL/GenBank/DDBJ databases">
        <authorList>
            <person name="Kallberg Y."/>
            <person name="Tangrot J."/>
            <person name="Rosling A."/>
        </authorList>
    </citation>
    <scope>NUCLEOTIDE SEQUENCE</scope>
    <source>
        <strain evidence="1">IL203A</strain>
    </source>
</reference>
<sequence>RESETQVQNGKKNPSSPDITYFSIRIGQKMKVILNDREFIITIAVSYSNNPYLPGYNCQSDTLYIETPVHDPSTAISSIYTHIFNMKTRYSGPLIIGWTDHDIVSQLLAIVPFFSFFLIWANLRFLFLELGHLLKKIRVKAVQDDIYKVKVYQDSQLKKSVERISPNDVWENFSINKYNGIQLFGLDYVIT</sequence>
<protein>
    <submittedName>
        <fullName evidence="1">104_t:CDS:1</fullName>
    </submittedName>
</protein>
<organism evidence="1 2">
    <name type="scientific">Dentiscutata heterogama</name>
    <dbReference type="NCBI Taxonomy" id="1316150"/>
    <lineage>
        <taxon>Eukaryota</taxon>
        <taxon>Fungi</taxon>
        <taxon>Fungi incertae sedis</taxon>
        <taxon>Mucoromycota</taxon>
        <taxon>Glomeromycotina</taxon>
        <taxon>Glomeromycetes</taxon>
        <taxon>Diversisporales</taxon>
        <taxon>Gigasporaceae</taxon>
        <taxon>Dentiscutata</taxon>
    </lineage>
</organism>
<name>A0ACA9LRP5_9GLOM</name>
<keyword evidence="2" id="KW-1185">Reference proteome</keyword>
<proteinExistence type="predicted"/>
<dbReference type="EMBL" id="CAJVPU010004806">
    <property type="protein sequence ID" value="CAG8538350.1"/>
    <property type="molecule type" value="Genomic_DNA"/>
</dbReference>
<feature type="non-terminal residue" evidence="1">
    <location>
        <position position="1"/>
    </location>
</feature>
<accession>A0ACA9LRP5</accession>
<evidence type="ECO:0000313" key="2">
    <source>
        <dbReference type="Proteomes" id="UP000789702"/>
    </source>
</evidence>
<evidence type="ECO:0000313" key="1">
    <source>
        <dbReference type="EMBL" id="CAG8538350.1"/>
    </source>
</evidence>
<gene>
    <name evidence="1" type="ORF">DHETER_LOCUS4689</name>
</gene>